<organism evidence="1 2">
    <name type="scientific">Nitrosomonas oligotropha</name>
    <dbReference type="NCBI Taxonomy" id="42354"/>
    <lineage>
        <taxon>Bacteria</taxon>
        <taxon>Pseudomonadati</taxon>
        <taxon>Pseudomonadota</taxon>
        <taxon>Betaproteobacteria</taxon>
        <taxon>Nitrosomonadales</taxon>
        <taxon>Nitrosomonadaceae</taxon>
        <taxon>Nitrosomonas</taxon>
    </lineage>
</organism>
<accession>A0A2T5H4M3</accession>
<proteinExistence type="predicted"/>
<protein>
    <recommendedName>
        <fullName evidence="3">Lipoprotein</fullName>
    </recommendedName>
</protein>
<comment type="caution">
    <text evidence="1">The sequence shown here is derived from an EMBL/GenBank/DDBJ whole genome shotgun (WGS) entry which is preliminary data.</text>
</comment>
<dbReference type="Proteomes" id="UP000244128">
    <property type="component" value="Unassembled WGS sequence"/>
</dbReference>
<gene>
    <name evidence="1" type="ORF">C8R26_1487</name>
</gene>
<evidence type="ECO:0008006" key="3">
    <source>
        <dbReference type="Google" id="ProtNLM"/>
    </source>
</evidence>
<evidence type="ECO:0000313" key="1">
    <source>
        <dbReference type="EMBL" id="PTQ66541.1"/>
    </source>
</evidence>
<dbReference type="RefSeq" id="WP_107804497.1">
    <property type="nucleotide sequence ID" value="NZ_QAOI01000048.1"/>
</dbReference>
<dbReference type="PROSITE" id="PS51257">
    <property type="entry name" value="PROKAR_LIPOPROTEIN"/>
    <property type="match status" value="1"/>
</dbReference>
<reference evidence="1 2" key="1">
    <citation type="submission" date="2018-04" db="EMBL/GenBank/DDBJ databases">
        <title>Active sludge and wastewater microbial communities from Klosterneuburg, Austria.</title>
        <authorList>
            <person name="Wagner M."/>
        </authorList>
    </citation>
    <scope>NUCLEOTIDE SEQUENCE [LARGE SCALE GENOMIC DNA]</scope>
    <source>
        <strain evidence="1 2">Nm49</strain>
    </source>
</reference>
<sequence length="116" mass="13059">MRNLLVLLIILLVSSCDSLCGDEIKDEVISPNGKYVATIFERNCGATTPYISIVSLRLSDIKFDPEDHNNWVFKIYGESDIEATWAAMNKLKISFTGTGSPPNKNEKWRNVVISYD</sequence>
<name>A0A2T5H4M3_9PROT</name>
<dbReference type="AlphaFoldDB" id="A0A2T5H4M3"/>
<dbReference type="EMBL" id="QAOI01000048">
    <property type="protein sequence ID" value="PTQ66541.1"/>
    <property type="molecule type" value="Genomic_DNA"/>
</dbReference>
<evidence type="ECO:0000313" key="2">
    <source>
        <dbReference type="Proteomes" id="UP000244128"/>
    </source>
</evidence>